<dbReference type="Pfam" id="PF04264">
    <property type="entry name" value="YceI"/>
    <property type="match status" value="1"/>
</dbReference>
<sequence length="259" mass="27906">MKGLPSGEAPFFMGNIWKRSVSKVVVFWHGILRQAFSHKHGGKSTARMIIKKGASRMKIFTGFAAAVGLAFAAPSLVDAQTVTDPAKVQAGHYAVEAGHTQVVFSVLHFGFTNFQGLFSSASGTLDLDSKAPNASKFSITIPVSSVQTTSDKLTEELKGAQWFDAAHYPSATFVSKQVRRVGHDDAIITGDLTLHGVTKPETLKVHFVGAGVNPLDKKYTIGFDASGTIKRSDFGVKMYVPYVSDEVQLHVAGAFEKQD</sequence>
<gene>
    <name evidence="2" type="ORF">AA106555_1282</name>
</gene>
<keyword evidence="3" id="KW-1185">Reference proteome</keyword>
<feature type="domain" description="Lipid/polyisoprenoid-binding YceI-like" evidence="1">
    <location>
        <begin position="92"/>
        <end position="256"/>
    </location>
</feature>
<dbReference type="Proteomes" id="UP001062632">
    <property type="component" value="Unassembled WGS sequence"/>
</dbReference>
<organism evidence="2 3">
    <name type="scientific">Neokomagataea thailandica NBRC 106555</name>
    <dbReference type="NCBI Taxonomy" id="1223520"/>
    <lineage>
        <taxon>Bacteria</taxon>
        <taxon>Pseudomonadati</taxon>
        <taxon>Pseudomonadota</taxon>
        <taxon>Alphaproteobacteria</taxon>
        <taxon>Acetobacterales</taxon>
        <taxon>Acetobacteraceae</taxon>
        <taxon>Neokomagataea</taxon>
    </lineage>
</organism>
<dbReference type="Gene3D" id="2.40.128.110">
    <property type="entry name" value="Lipid/polyisoprenoid-binding, YceI-like"/>
    <property type="match status" value="1"/>
</dbReference>
<evidence type="ECO:0000313" key="3">
    <source>
        <dbReference type="Proteomes" id="UP001062632"/>
    </source>
</evidence>
<dbReference type="PANTHER" id="PTHR34406:SF1">
    <property type="entry name" value="PROTEIN YCEI"/>
    <property type="match status" value="1"/>
</dbReference>
<evidence type="ECO:0000259" key="1">
    <source>
        <dbReference type="SMART" id="SM00867"/>
    </source>
</evidence>
<evidence type="ECO:0000313" key="2">
    <source>
        <dbReference type="EMBL" id="GBR53400.1"/>
    </source>
</evidence>
<dbReference type="InterPro" id="IPR007372">
    <property type="entry name" value="Lipid/polyisoprenoid-bd_YceI"/>
</dbReference>
<comment type="caution">
    <text evidence="2">The sequence shown here is derived from an EMBL/GenBank/DDBJ whole genome shotgun (WGS) entry which is preliminary data.</text>
</comment>
<dbReference type="SMART" id="SM00867">
    <property type="entry name" value="YceI"/>
    <property type="match status" value="1"/>
</dbReference>
<dbReference type="InterPro" id="IPR036761">
    <property type="entry name" value="TTHA0802/YceI-like_sf"/>
</dbReference>
<proteinExistence type="predicted"/>
<name>A0ABQ0QQI3_9PROT</name>
<dbReference type="EMBL" id="BAQC01000031">
    <property type="protein sequence ID" value="GBR53400.1"/>
    <property type="molecule type" value="Genomic_DNA"/>
</dbReference>
<accession>A0ABQ0QQI3</accession>
<dbReference type="PANTHER" id="PTHR34406">
    <property type="entry name" value="PROTEIN YCEI"/>
    <property type="match status" value="1"/>
</dbReference>
<reference evidence="2 3" key="1">
    <citation type="submission" date="2013-04" db="EMBL/GenBank/DDBJ databases">
        <title>The genome sequencing project of 58 acetic acid bacteria.</title>
        <authorList>
            <person name="Okamoto-Kainuma A."/>
            <person name="Ishikawa M."/>
            <person name="Umino S."/>
            <person name="Koizumi Y."/>
            <person name="Shiwa Y."/>
            <person name="Yoshikawa H."/>
            <person name="Matsutani M."/>
            <person name="Matsushita K."/>
        </authorList>
    </citation>
    <scope>NUCLEOTIDE SEQUENCE [LARGE SCALE GENOMIC DNA]</scope>
    <source>
        <strain evidence="2 3">NBRC 106555</strain>
    </source>
</reference>
<dbReference type="SUPFAM" id="SSF101874">
    <property type="entry name" value="YceI-like"/>
    <property type="match status" value="1"/>
</dbReference>
<protein>
    <recommendedName>
        <fullName evidence="1">Lipid/polyisoprenoid-binding YceI-like domain-containing protein</fullName>
    </recommendedName>
</protein>